<gene>
    <name evidence="2" type="ORF">RMQ68_00850</name>
</gene>
<proteinExistence type="predicted"/>
<feature type="domain" description="FAD/NAD(P)-binding" evidence="1">
    <location>
        <begin position="4"/>
        <end position="141"/>
    </location>
</feature>
<dbReference type="GO" id="GO:0016491">
    <property type="term" value="F:oxidoreductase activity"/>
    <property type="evidence" value="ECO:0007669"/>
    <property type="project" value="UniProtKB-KW"/>
</dbReference>
<dbReference type="InterPro" id="IPR052541">
    <property type="entry name" value="SQRD"/>
</dbReference>
<dbReference type="InterPro" id="IPR023753">
    <property type="entry name" value="FAD/NAD-binding_dom"/>
</dbReference>
<dbReference type="Gene3D" id="3.50.50.60">
    <property type="entry name" value="FAD/NAD(P)-binding domain"/>
    <property type="match status" value="2"/>
</dbReference>
<dbReference type="SUPFAM" id="SSF51905">
    <property type="entry name" value="FAD/NAD(P)-binding domain"/>
    <property type="match status" value="2"/>
</dbReference>
<dbReference type="Pfam" id="PF07992">
    <property type="entry name" value="Pyr_redox_2"/>
    <property type="match status" value="1"/>
</dbReference>
<dbReference type="PANTHER" id="PTHR43755:SF1">
    <property type="entry name" value="FAD-DEPENDENT PYRIDINE NUCLEOTIDE-DISULPHIDE OXIDOREDUCTASE"/>
    <property type="match status" value="1"/>
</dbReference>
<organism evidence="2">
    <name type="scientific">Arcobacter sp. AZ-2023</name>
    <dbReference type="NCBI Taxonomy" id="3074453"/>
    <lineage>
        <taxon>Bacteria</taxon>
        <taxon>Pseudomonadati</taxon>
        <taxon>Campylobacterota</taxon>
        <taxon>Epsilonproteobacteria</taxon>
        <taxon>Campylobacterales</taxon>
        <taxon>Arcobacteraceae</taxon>
        <taxon>Arcobacter</taxon>
    </lineage>
</organism>
<dbReference type="InterPro" id="IPR036188">
    <property type="entry name" value="FAD/NAD-bd_sf"/>
</dbReference>
<protein>
    <submittedName>
        <fullName evidence="2">FAD/NAD(P)-binding oxidoreductase</fullName>
        <ecNumber evidence="2">1.-.-.-</ecNumber>
    </submittedName>
</protein>
<evidence type="ECO:0000259" key="1">
    <source>
        <dbReference type="Pfam" id="PF07992"/>
    </source>
</evidence>
<name>A0AA96DN63_9BACT</name>
<sequence length="396" mass="43847">MRKKILIVGGGTAGTMTANNLAKKLMPEIDKDEVEITLISNSKNHYYRPGAMYVAFGKSEGYEFVREQRSLLMSEIKFEVEEAVEIDTKNNFIKAKSGKKFDYDFLVLATGCEAAPERIPGLAEGGDIFYTYEGAMKLAKKFHKLEKGRVLVTVNFPKTPNIPHQCGIAPVETTIMLHDFLVERGIRDNVEIIYTYPTEAQAVTNGLFLQEPTSKVLPSIFDGAGIKHKTGFTLNKVDADKKIAYSQEGEKIEFDILMSTPPFIAVEFIRNSGLSKALDNEGWLPTDKKTLKVIGQNNIYTLGDTVDLPVSKAGGTIHNQTDVVADNIASELRHGYPTESYDGLVIAIAQMGLSCGMPLWYDYNEDVKPTPCSKLGSFVRKGFNKGIYWAAARGMI</sequence>
<accession>A0AA96DN63</accession>
<evidence type="ECO:0000313" key="2">
    <source>
        <dbReference type="EMBL" id="WNL29965.1"/>
    </source>
</evidence>
<dbReference type="EMBL" id="CP134854">
    <property type="protein sequence ID" value="WNL29965.1"/>
    <property type="molecule type" value="Genomic_DNA"/>
</dbReference>
<keyword evidence="2" id="KW-0560">Oxidoreductase</keyword>
<dbReference type="EC" id="1.-.-.-" evidence="2"/>
<dbReference type="AlphaFoldDB" id="A0AA96DN63"/>
<dbReference type="PANTHER" id="PTHR43755">
    <property type="match status" value="1"/>
</dbReference>
<reference evidence="2" key="1">
    <citation type="submission" date="2023-09" db="EMBL/GenBank/DDBJ databases">
        <title>Arcobacter tbilisiensis sp. nov. isolated from chicken meat in Tbilisi, Georgia.</title>
        <authorList>
            <person name="Matthias R."/>
            <person name="Zautner A.E."/>
        </authorList>
    </citation>
    <scope>NUCLEOTIDE SEQUENCE</scope>
    <source>
        <strain evidence="2">LEO 52</strain>
    </source>
</reference>